<dbReference type="EnsemblPlants" id="Zm00001eb163660_T001">
    <property type="protein sequence ID" value="Zm00001eb163660_P001"/>
    <property type="gene ID" value="Zm00001eb163660"/>
</dbReference>
<dbReference type="PANTHER" id="PTHR10507:SF0">
    <property type="entry name" value="CELL DIVISION CONTROL PROTEIN 45 HOMOLOG"/>
    <property type="match status" value="1"/>
</dbReference>
<dbReference type="InterPro" id="IPR003874">
    <property type="entry name" value="CDC45"/>
</dbReference>
<evidence type="ECO:0000256" key="2">
    <source>
        <dbReference type="ARBA" id="ARBA00010727"/>
    </source>
</evidence>
<dbReference type="GO" id="GO:0005634">
    <property type="term" value="C:nucleus"/>
    <property type="evidence" value="ECO:0007669"/>
    <property type="project" value="UniProtKB-SubCell"/>
</dbReference>
<dbReference type="GO" id="GO:0006270">
    <property type="term" value="P:DNA replication initiation"/>
    <property type="evidence" value="ECO:0007669"/>
    <property type="project" value="InterPro"/>
</dbReference>
<accession>A0A804NIY6</accession>
<dbReference type="AlphaFoldDB" id="A0A804NIY6"/>
<reference evidence="6" key="3">
    <citation type="submission" date="2021-05" db="UniProtKB">
        <authorList>
            <consortium name="EnsemblPlants"/>
        </authorList>
    </citation>
    <scope>IDENTIFICATION</scope>
    <source>
        <strain evidence="6">cv. B73</strain>
    </source>
</reference>
<organism evidence="6 7">
    <name type="scientific">Zea mays</name>
    <name type="common">Maize</name>
    <dbReference type="NCBI Taxonomy" id="4577"/>
    <lineage>
        <taxon>Eukaryota</taxon>
        <taxon>Viridiplantae</taxon>
        <taxon>Streptophyta</taxon>
        <taxon>Embryophyta</taxon>
        <taxon>Tracheophyta</taxon>
        <taxon>Spermatophyta</taxon>
        <taxon>Magnoliopsida</taxon>
        <taxon>Liliopsida</taxon>
        <taxon>Poales</taxon>
        <taxon>Poaceae</taxon>
        <taxon>PACMAD clade</taxon>
        <taxon>Panicoideae</taxon>
        <taxon>Andropogonodae</taxon>
        <taxon>Andropogoneae</taxon>
        <taxon>Tripsacinae</taxon>
        <taxon>Zea</taxon>
    </lineage>
</organism>
<proteinExistence type="inferred from homology"/>
<dbReference type="Gramene" id="Zm00001eb163660_T001">
    <property type="protein sequence ID" value="Zm00001eb163660_P001"/>
    <property type="gene ID" value="Zm00001eb163660"/>
</dbReference>
<comment type="subcellular location">
    <subcellularLocation>
        <location evidence="1">Nucleus</location>
    </subcellularLocation>
</comment>
<evidence type="ECO:0000256" key="5">
    <source>
        <dbReference type="ARBA" id="ARBA00023306"/>
    </source>
</evidence>
<name>A0A804NIY6_MAIZE</name>
<reference evidence="6" key="2">
    <citation type="submission" date="2019-07" db="EMBL/GenBank/DDBJ databases">
        <authorList>
            <person name="Seetharam A."/>
            <person name="Woodhouse M."/>
            <person name="Cannon E."/>
        </authorList>
    </citation>
    <scope>NUCLEOTIDE SEQUENCE [LARGE SCALE GENOMIC DNA]</scope>
    <source>
        <strain evidence="6">cv. B73</strain>
    </source>
</reference>
<sequence>MYDLAHAMRKNTNKLLWLACVALADQFIHDRITKERYQATVIELEQHINGSGNLDLSSAGNVVTLKYDTKIRAPEASRITYEDDPRLMLLWEWSLFDSYNTPSTPRPTVLTPGISIG</sequence>
<evidence type="ECO:0000313" key="7">
    <source>
        <dbReference type="Proteomes" id="UP000007305"/>
    </source>
</evidence>
<dbReference type="Pfam" id="PF02724">
    <property type="entry name" value="CDC45"/>
    <property type="match status" value="1"/>
</dbReference>
<protein>
    <submittedName>
        <fullName evidence="6">Uncharacterized protein</fullName>
    </submittedName>
</protein>
<reference evidence="7" key="1">
    <citation type="submission" date="2015-12" db="EMBL/GenBank/DDBJ databases">
        <title>Update maize B73 reference genome by single molecule sequencing technologies.</title>
        <authorList>
            <consortium name="Maize Genome Sequencing Project"/>
            <person name="Ware D."/>
        </authorList>
    </citation>
    <scope>NUCLEOTIDE SEQUENCE [LARGE SCALE GENOMIC DNA]</scope>
    <source>
        <strain evidence="7">cv. B73</strain>
    </source>
</reference>
<keyword evidence="3" id="KW-0235">DNA replication</keyword>
<evidence type="ECO:0000256" key="3">
    <source>
        <dbReference type="ARBA" id="ARBA00022705"/>
    </source>
</evidence>
<evidence type="ECO:0000256" key="4">
    <source>
        <dbReference type="ARBA" id="ARBA00023242"/>
    </source>
</evidence>
<dbReference type="PANTHER" id="PTHR10507">
    <property type="entry name" value="CDC45-RELATED PROTEIN"/>
    <property type="match status" value="1"/>
</dbReference>
<keyword evidence="5" id="KW-0131">Cell cycle</keyword>
<evidence type="ECO:0000256" key="1">
    <source>
        <dbReference type="ARBA" id="ARBA00004123"/>
    </source>
</evidence>
<comment type="similarity">
    <text evidence="2">Belongs to the CDC45 family.</text>
</comment>
<keyword evidence="7" id="KW-1185">Reference proteome</keyword>
<dbReference type="Proteomes" id="UP000007305">
    <property type="component" value="Chromosome 3"/>
</dbReference>
<evidence type="ECO:0000313" key="6">
    <source>
        <dbReference type="EnsemblPlants" id="Zm00001eb163660_P001"/>
    </source>
</evidence>
<keyword evidence="4" id="KW-0539">Nucleus</keyword>
<dbReference type="InParanoid" id="A0A804NIY6"/>